<name>A0ABQ6EUX8_9VIBR</name>
<keyword evidence="2" id="KW-1185">Reference proteome</keyword>
<evidence type="ECO:0000313" key="1">
    <source>
        <dbReference type="EMBL" id="GLT16975.1"/>
    </source>
</evidence>
<gene>
    <name evidence="1" type="ORF">GCM10007938_07520</name>
</gene>
<organism evidence="1 2">
    <name type="scientific">Vibrio zhanjiangensis</name>
    <dbReference type="NCBI Taxonomy" id="1046128"/>
    <lineage>
        <taxon>Bacteria</taxon>
        <taxon>Pseudomonadati</taxon>
        <taxon>Pseudomonadota</taxon>
        <taxon>Gammaproteobacteria</taxon>
        <taxon>Vibrionales</taxon>
        <taxon>Vibrionaceae</taxon>
        <taxon>Vibrio</taxon>
    </lineage>
</organism>
<dbReference type="EMBL" id="BSPW01000018">
    <property type="protein sequence ID" value="GLT16975.1"/>
    <property type="molecule type" value="Genomic_DNA"/>
</dbReference>
<proteinExistence type="predicted"/>
<dbReference type="RefSeq" id="WP_284190901.1">
    <property type="nucleotide sequence ID" value="NZ_BSPW01000018.1"/>
</dbReference>
<sequence>MKIISISPIFVSLGDSSRFSPSLEQSIKVILNIHKSQQSPRQWLSKSGYNVTSISQYDIENLSDKIWKTKSATRVIRAHVWRFFRQLNPEECEVLIKQYMFHQVLSACRHQLEKSSNHTTEKVAAKLWLTRLFDVPISSYEQKSDTQIQNQLLSRNKLYHKLIYCLRDFDITPALIDTLYYRTTQHLPVEIKLIAEQILQRKSYYLSDNTKLSQKRCEEVINCLRGVNITRHDN</sequence>
<comment type="caution">
    <text evidence="1">The sequence shown here is derived from an EMBL/GenBank/DDBJ whole genome shotgun (WGS) entry which is preliminary data.</text>
</comment>
<evidence type="ECO:0000313" key="2">
    <source>
        <dbReference type="Proteomes" id="UP001157138"/>
    </source>
</evidence>
<protein>
    <submittedName>
        <fullName evidence="1">Uncharacterized protein</fullName>
    </submittedName>
</protein>
<dbReference type="Proteomes" id="UP001157138">
    <property type="component" value="Unassembled WGS sequence"/>
</dbReference>
<accession>A0ABQ6EUX8</accession>
<reference evidence="2" key="1">
    <citation type="journal article" date="2019" name="Int. J. Syst. Evol. Microbiol.">
        <title>The Global Catalogue of Microorganisms (GCM) 10K type strain sequencing project: providing services to taxonomists for standard genome sequencing and annotation.</title>
        <authorList>
            <consortium name="The Broad Institute Genomics Platform"/>
            <consortium name="The Broad Institute Genome Sequencing Center for Infectious Disease"/>
            <person name="Wu L."/>
            <person name="Ma J."/>
        </authorList>
    </citation>
    <scope>NUCLEOTIDE SEQUENCE [LARGE SCALE GENOMIC DNA]</scope>
    <source>
        <strain evidence="2">NBRC 108723</strain>
    </source>
</reference>